<evidence type="ECO:0000256" key="1">
    <source>
        <dbReference type="SAM" id="Phobius"/>
    </source>
</evidence>
<dbReference type="PANTHER" id="PTHR33597">
    <property type="entry name" value="OS02G0760400 PROTEIN"/>
    <property type="match status" value="1"/>
</dbReference>
<feature type="domain" description="DUF7870" evidence="2">
    <location>
        <begin position="168"/>
        <end position="289"/>
    </location>
</feature>
<dbReference type="InterPro" id="IPR057192">
    <property type="entry name" value="DUF7870"/>
</dbReference>
<keyword evidence="1" id="KW-0812">Transmembrane</keyword>
<proteinExistence type="predicted"/>
<sequence length="289" mass="32628">MGKLHLHGGTRRVGSNYDTVVVIKIHNIRVLHIVSRSLLLAMVLVALPFLGFILKGSVVSGFDATATESGSIISDEVLNLILRDLGEEGLLRKEHKVLIMDSPPPRVMDFEVSYDFVFTRSFDAAAFADSMKATDVALRKIGLVNDLVDSSPKRKLCQLATRVKRNALKGLEDALLEPPRDDFAKPNKIKYLLSCWVILLKVTREESSLVWACMRKIELRLNGLSRTTPKRVQCFRFIVSRLHQNHMDVSAWLTNHVKEEEFVVMKAEAGVVLEMMRNKTICLVDELFL</sequence>
<gene>
    <name evidence="3" type="ORF">glysoja_034597</name>
</gene>
<keyword evidence="1" id="KW-0472">Membrane</keyword>
<dbReference type="PANTHER" id="PTHR33597:SF22">
    <property type="entry name" value="PROTEIN, PUTATIVE-RELATED"/>
    <property type="match status" value="1"/>
</dbReference>
<dbReference type="Pfam" id="PF25276">
    <property type="entry name" value="DUF7870"/>
    <property type="match status" value="1"/>
</dbReference>
<evidence type="ECO:0000313" key="3">
    <source>
        <dbReference type="EMBL" id="KHN46269.1"/>
    </source>
</evidence>
<name>A0A0B2SP22_GLYSO</name>
<dbReference type="EMBL" id="KN641448">
    <property type="protein sequence ID" value="KHN46269.1"/>
    <property type="molecule type" value="Genomic_DNA"/>
</dbReference>
<feature type="transmembrane region" description="Helical" evidence="1">
    <location>
        <begin position="33"/>
        <end position="54"/>
    </location>
</feature>
<reference evidence="3" key="1">
    <citation type="submission" date="2014-07" db="EMBL/GenBank/DDBJ databases">
        <title>Identification of a novel salt tolerance gene in wild soybean by whole-genome sequencing.</title>
        <authorList>
            <person name="Lam H.-M."/>
            <person name="Qi X."/>
            <person name="Li M.-W."/>
            <person name="Liu X."/>
            <person name="Xie M."/>
            <person name="Ni M."/>
            <person name="Xu X."/>
        </authorList>
    </citation>
    <scope>NUCLEOTIDE SEQUENCE [LARGE SCALE GENOMIC DNA]</scope>
    <source>
        <tissue evidence="3">Root</tissue>
    </source>
</reference>
<protein>
    <recommendedName>
        <fullName evidence="2">DUF7870 domain-containing protein</fullName>
    </recommendedName>
</protein>
<dbReference type="AlphaFoldDB" id="A0A0B2SP22"/>
<evidence type="ECO:0000259" key="2">
    <source>
        <dbReference type="Pfam" id="PF25276"/>
    </source>
</evidence>
<dbReference type="Proteomes" id="UP000053555">
    <property type="component" value="Unassembled WGS sequence"/>
</dbReference>
<accession>A0A0B2SP22</accession>
<organism evidence="3">
    <name type="scientific">Glycine soja</name>
    <name type="common">Wild soybean</name>
    <dbReference type="NCBI Taxonomy" id="3848"/>
    <lineage>
        <taxon>Eukaryota</taxon>
        <taxon>Viridiplantae</taxon>
        <taxon>Streptophyta</taxon>
        <taxon>Embryophyta</taxon>
        <taxon>Tracheophyta</taxon>
        <taxon>Spermatophyta</taxon>
        <taxon>Magnoliopsida</taxon>
        <taxon>eudicotyledons</taxon>
        <taxon>Gunneridae</taxon>
        <taxon>Pentapetalae</taxon>
        <taxon>rosids</taxon>
        <taxon>fabids</taxon>
        <taxon>Fabales</taxon>
        <taxon>Fabaceae</taxon>
        <taxon>Papilionoideae</taxon>
        <taxon>50 kb inversion clade</taxon>
        <taxon>NPAAA clade</taxon>
        <taxon>indigoferoid/millettioid clade</taxon>
        <taxon>Phaseoleae</taxon>
        <taxon>Glycine</taxon>
        <taxon>Glycine subgen. Soja</taxon>
    </lineage>
</organism>
<keyword evidence="1" id="KW-1133">Transmembrane helix</keyword>